<keyword evidence="5" id="KW-1185">Reference proteome</keyword>
<dbReference type="PROSITE" id="PS50110">
    <property type="entry name" value="RESPONSE_REGULATORY"/>
    <property type="match status" value="1"/>
</dbReference>
<keyword evidence="1 2" id="KW-0597">Phosphoprotein</keyword>
<evidence type="ECO:0000313" key="5">
    <source>
        <dbReference type="Proteomes" id="UP001596201"/>
    </source>
</evidence>
<dbReference type="InterPro" id="IPR011006">
    <property type="entry name" value="CheY-like_superfamily"/>
</dbReference>
<dbReference type="AlphaFoldDB" id="A0ABD5R867"/>
<dbReference type="EMBL" id="JBHSKX010000001">
    <property type="protein sequence ID" value="MFC5366154.1"/>
    <property type="molecule type" value="Genomic_DNA"/>
</dbReference>
<dbReference type="InterPro" id="IPR001789">
    <property type="entry name" value="Sig_transdc_resp-reg_receiver"/>
</dbReference>
<dbReference type="Pfam" id="PF00072">
    <property type="entry name" value="Response_reg"/>
    <property type="match status" value="1"/>
</dbReference>
<dbReference type="InterPro" id="IPR050595">
    <property type="entry name" value="Bact_response_regulator"/>
</dbReference>
<evidence type="ECO:0000313" key="4">
    <source>
        <dbReference type="EMBL" id="MFC5366154.1"/>
    </source>
</evidence>
<evidence type="ECO:0000259" key="3">
    <source>
        <dbReference type="PROSITE" id="PS50110"/>
    </source>
</evidence>
<feature type="modified residue" description="4-aspartylphosphate" evidence="2">
    <location>
        <position position="56"/>
    </location>
</feature>
<dbReference type="PANTHER" id="PTHR44591">
    <property type="entry name" value="STRESS RESPONSE REGULATOR PROTEIN 1"/>
    <property type="match status" value="1"/>
</dbReference>
<evidence type="ECO:0000256" key="2">
    <source>
        <dbReference type="PROSITE-ProRule" id="PRU00169"/>
    </source>
</evidence>
<name>A0ABD5R867_9EURY</name>
<dbReference type="Gene3D" id="3.40.50.2300">
    <property type="match status" value="1"/>
</dbReference>
<evidence type="ECO:0000256" key="1">
    <source>
        <dbReference type="ARBA" id="ARBA00022553"/>
    </source>
</evidence>
<proteinExistence type="predicted"/>
<protein>
    <submittedName>
        <fullName evidence="4">Response regulator</fullName>
    </submittedName>
</protein>
<dbReference type="SUPFAM" id="SSF52172">
    <property type="entry name" value="CheY-like"/>
    <property type="match status" value="1"/>
</dbReference>
<gene>
    <name evidence="4" type="ORF">ACFPJ5_04335</name>
</gene>
<dbReference type="PANTHER" id="PTHR44591:SF3">
    <property type="entry name" value="RESPONSE REGULATORY DOMAIN-CONTAINING PROTEIN"/>
    <property type="match status" value="1"/>
</dbReference>
<comment type="caution">
    <text evidence="4">The sequence shown here is derived from an EMBL/GenBank/DDBJ whole genome shotgun (WGS) entry which is preliminary data.</text>
</comment>
<dbReference type="Proteomes" id="UP001596201">
    <property type="component" value="Unassembled WGS sequence"/>
</dbReference>
<dbReference type="RefSeq" id="WP_380699283.1">
    <property type="nucleotide sequence ID" value="NZ_JBHSKX010000001.1"/>
</dbReference>
<feature type="non-terminal residue" evidence="4">
    <location>
        <position position="68"/>
    </location>
</feature>
<feature type="domain" description="Response regulatory" evidence="3">
    <location>
        <begin position="6"/>
        <end position="68"/>
    </location>
</feature>
<accession>A0ABD5R867</accession>
<reference evidence="4 5" key="1">
    <citation type="journal article" date="2019" name="Int. J. Syst. Evol. Microbiol.">
        <title>The Global Catalogue of Microorganisms (GCM) 10K type strain sequencing project: providing services to taxonomists for standard genome sequencing and annotation.</title>
        <authorList>
            <consortium name="The Broad Institute Genomics Platform"/>
            <consortium name="The Broad Institute Genome Sequencing Center for Infectious Disease"/>
            <person name="Wu L."/>
            <person name="Ma J."/>
        </authorList>
    </citation>
    <scope>NUCLEOTIDE SEQUENCE [LARGE SCALE GENOMIC DNA]</scope>
    <source>
        <strain evidence="4 5">CGMCC 1.12237</strain>
    </source>
</reference>
<organism evidence="4 5">
    <name type="scientific">Salinirubrum litoreum</name>
    <dbReference type="NCBI Taxonomy" id="1126234"/>
    <lineage>
        <taxon>Archaea</taxon>
        <taxon>Methanobacteriati</taxon>
        <taxon>Methanobacteriota</taxon>
        <taxon>Stenosarchaea group</taxon>
        <taxon>Halobacteria</taxon>
        <taxon>Halobacteriales</taxon>
        <taxon>Haloferacaceae</taxon>
        <taxon>Salinirubrum</taxon>
    </lineage>
</organism>
<sequence>METPARVLLVDDDERFAELASTYLERSGDVTVVTETDAAAGLDRLDGGGIDCVVSDYEMPETDGLGFL</sequence>